<dbReference type="InterPro" id="IPR036162">
    <property type="entry name" value="Resolvase-like_N_sf"/>
</dbReference>
<protein>
    <submittedName>
        <fullName evidence="1">Recombinase family protein</fullName>
    </submittedName>
</protein>
<dbReference type="GO" id="GO:0003677">
    <property type="term" value="F:DNA binding"/>
    <property type="evidence" value="ECO:0007669"/>
    <property type="project" value="InterPro"/>
</dbReference>
<sequence>MALYGYIKVPPHIPPDGPASPEVQLRYLERHAARRGLALDHVFPEKESSFGKPLGERPEGRRLLSAIGPGDRAVACRAEYLFGAPGEIPLVLAHFRRRGASLFLLDLGWEITRGDMTSRLYAVVDEASRARRARAARAPHPEKPAPLRLALRLPEAPLLPAS</sequence>
<organism evidence="1 2">
    <name type="scientific">Tectimicrobiota bacterium</name>
    <dbReference type="NCBI Taxonomy" id="2528274"/>
    <lineage>
        <taxon>Bacteria</taxon>
        <taxon>Pseudomonadati</taxon>
        <taxon>Nitrospinota/Tectimicrobiota group</taxon>
        <taxon>Candidatus Tectimicrobiota</taxon>
    </lineage>
</organism>
<evidence type="ECO:0000313" key="1">
    <source>
        <dbReference type="EMBL" id="MBI3126530.1"/>
    </source>
</evidence>
<dbReference type="SUPFAM" id="SSF53041">
    <property type="entry name" value="Resolvase-like"/>
    <property type="match status" value="1"/>
</dbReference>
<dbReference type="Gene3D" id="3.40.50.1390">
    <property type="entry name" value="Resolvase, N-terminal catalytic domain"/>
    <property type="match status" value="1"/>
</dbReference>
<name>A0A932HY92_UNCTE</name>
<evidence type="ECO:0000313" key="2">
    <source>
        <dbReference type="Proteomes" id="UP000782312"/>
    </source>
</evidence>
<reference evidence="1" key="1">
    <citation type="submission" date="2020-07" db="EMBL/GenBank/DDBJ databases">
        <title>Huge and variable diversity of episymbiotic CPR bacteria and DPANN archaea in groundwater ecosystems.</title>
        <authorList>
            <person name="He C.Y."/>
            <person name="Keren R."/>
            <person name="Whittaker M."/>
            <person name="Farag I.F."/>
            <person name="Doudna J."/>
            <person name="Cate J.H.D."/>
            <person name="Banfield J.F."/>
        </authorList>
    </citation>
    <scope>NUCLEOTIDE SEQUENCE</scope>
    <source>
        <strain evidence="1">NC_groundwater_763_Ag_S-0.2um_68_21</strain>
    </source>
</reference>
<gene>
    <name evidence="1" type="ORF">HYZ11_02865</name>
</gene>
<proteinExistence type="predicted"/>
<dbReference type="AlphaFoldDB" id="A0A932HY92"/>
<comment type="caution">
    <text evidence="1">The sequence shown here is derived from an EMBL/GenBank/DDBJ whole genome shotgun (WGS) entry which is preliminary data.</text>
</comment>
<dbReference type="Proteomes" id="UP000782312">
    <property type="component" value="Unassembled WGS sequence"/>
</dbReference>
<dbReference type="EMBL" id="JACPUR010000004">
    <property type="protein sequence ID" value="MBI3126530.1"/>
    <property type="molecule type" value="Genomic_DNA"/>
</dbReference>
<dbReference type="GO" id="GO:0000150">
    <property type="term" value="F:DNA strand exchange activity"/>
    <property type="evidence" value="ECO:0007669"/>
    <property type="project" value="InterPro"/>
</dbReference>
<accession>A0A932HY92</accession>